<dbReference type="InterPro" id="IPR025711">
    <property type="entry name" value="PepSY"/>
</dbReference>
<dbReference type="AlphaFoldDB" id="A0A380G8X0"/>
<evidence type="ECO:0000256" key="1">
    <source>
        <dbReference type="SAM" id="MobiDB-lite"/>
    </source>
</evidence>
<feature type="domain" description="PepSY" evidence="3">
    <location>
        <begin position="154"/>
        <end position="210"/>
    </location>
</feature>
<sequence length="213" mass="24098">MKFKMLSLLLASGIVLAACGNDDDDDQKNTSNTDNNTKTEQTTDNNQNSDDNDRDDSDDQNTNQNVKGQTMDVKDVKTTPEDAIKTAKSSFDGDVKQVEYKKENGQWVYDIDLRSNNEEAEVKVSDKDNKVLNTDKEKEMDNDDDKTINYADAIDFKEAVKKAQDQQQGDLKKWSLDYDDGQFVYNIELLTDNGEQELVLDAKSGKVLQQEND</sequence>
<feature type="region of interest" description="Disordered" evidence="1">
    <location>
        <begin position="21"/>
        <end position="81"/>
    </location>
</feature>
<proteinExistence type="predicted"/>
<dbReference type="Gene3D" id="3.10.450.40">
    <property type="match status" value="2"/>
</dbReference>
<feature type="signal peptide" evidence="2">
    <location>
        <begin position="1"/>
        <end position="17"/>
    </location>
</feature>
<gene>
    <name evidence="4" type="ORF">NCTC11048_02274</name>
</gene>
<keyword evidence="5" id="KW-1185">Reference proteome</keyword>
<reference evidence="4 5" key="1">
    <citation type="submission" date="2018-06" db="EMBL/GenBank/DDBJ databases">
        <authorList>
            <consortium name="Pathogen Informatics"/>
            <person name="Doyle S."/>
        </authorList>
    </citation>
    <scope>NUCLEOTIDE SEQUENCE [LARGE SCALE GENOMIC DNA]</scope>
    <source>
        <strain evidence="5">NCTC 11048</strain>
    </source>
</reference>
<name>A0A380G8X0_STAIN</name>
<dbReference type="Proteomes" id="UP000255549">
    <property type="component" value="Unassembled WGS sequence"/>
</dbReference>
<keyword evidence="2" id="KW-0732">Signal</keyword>
<dbReference type="Pfam" id="PF03413">
    <property type="entry name" value="PepSY"/>
    <property type="match status" value="2"/>
</dbReference>
<feature type="compositionally biased region" description="Low complexity" evidence="1">
    <location>
        <begin position="29"/>
        <end position="49"/>
    </location>
</feature>
<evidence type="ECO:0000256" key="2">
    <source>
        <dbReference type="SAM" id="SignalP"/>
    </source>
</evidence>
<feature type="compositionally biased region" description="Acidic residues" evidence="1">
    <location>
        <begin position="50"/>
        <end position="59"/>
    </location>
</feature>
<evidence type="ECO:0000313" key="4">
    <source>
        <dbReference type="EMBL" id="SUM47202.1"/>
    </source>
</evidence>
<feature type="chain" id="PRO_5016945704" evidence="2">
    <location>
        <begin position="18"/>
        <end position="213"/>
    </location>
</feature>
<protein>
    <submittedName>
        <fullName evidence="4">Putative lipoprotein</fullName>
    </submittedName>
</protein>
<evidence type="ECO:0000259" key="3">
    <source>
        <dbReference type="Pfam" id="PF03413"/>
    </source>
</evidence>
<dbReference type="RefSeq" id="WP_019167464.1">
    <property type="nucleotide sequence ID" value="NZ_CAIB01000038.1"/>
</dbReference>
<feature type="domain" description="PepSY" evidence="3">
    <location>
        <begin position="79"/>
        <end position="124"/>
    </location>
</feature>
<accession>A0A380G8X0</accession>
<dbReference type="PROSITE" id="PS51257">
    <property type="entry name" value="PROKAR_LIPOPROTEIN"/>
    <property type="match status" value="1"/>
</dbReference>
<feature type="compositionally biased region" description="Basic and acidic residues" evidence="1">
    <location>
        <begin position="72"/>
        <end position="81"/>
    </location>
</feature>
<dbReference type="STRING" id="1141106.GCA_000308095_02358"/>
<evidence type="ECO:0000313" key="5">
    <source>
        <dbReference type="Proteomes" id="UP000255549"/>
    </source>
</evidence>
<keyword evidence="4" id="KW-0449">Lipoprotein</keyword>
<dbReference type="EMBL" id="UHDP01000003">
    <property type="protein sequence ID" value="SUM47202.1"/>
    <property type="molecule type" value="Genomic_DNA"/>
</dbReference>
<dbReference type="OrthoDB" id="2418653at2"/>
<organism evidence="4 5">
    <name type="scientific">Staphylococcus intermedius NCTC 11048</name>
    <dbReference type="NCBI Taxonomy" id="1141106"/>
    <lineage>
        <taxon>Bacteria</taxon>
        <taxon>Bacillati</taxon>
        <taxon>Bacillota</taxon>
        <taxon>Bacilli</taxon>
        <taxon>Bacillales</taxon>
        <taxon>Staphylococcaceae</taxon>
        <taxon>Staphylococcus</taxon>
        <taxon>Staphylococcus intermedius group</taxon>
    </lineage>
</organism>